<name>A0ABN7NI43_TIMPD</name>
<reference evidence="2" key="1">
    <citation type="submission" date="2021-03" db="EMBL/GenBank/DDBJ databases">
        <authorList>
            <person name="Tran Van P."/>
        </authorList>
    </citation>
    <scope>NUCLEOTIDE SEQUENCE</scope>
</reference>
<comment type="caution">
    <text evidence="2">The sequence shown here is derived from an EMBL/GenBank/DDBJ whole genome shotgun (WGS) entry which is preliminary data.</text>
</comment>
<dbReference type="Proteomes" id="UP001153148">
    <property type="component" value="Unassembled WGS sequence"/>
</dbReference>
<proteinExistence type="predicted"/>
<accession>A0ABN7NI43</accession>
<evidence type="ECO:0000313" key="3">
    <source>
        <dbReference type="Proteomes" id="UP001153148"/>
    </source>
</evidence>
<evidence type="ECO:0000256" key="1">
    <source>
        <dbReference type="SAM" id="MobiDB-lite"/>
    </source>
</evidence>
<feature type="region of interest" description="Disordered" evidence="1">
    <location>
        <begin position="381"/>
        <end position="446"/>
    </location>
</feature>
<evidence type="ECO:0000313" key="2">
    <source>
        <dbReference type="EMBL" id="CAG2054991.1"/>
    </source>
</evidence>
<dbReference type="EMBL" id="CAJPIN010001954">
    <property type="protein sequence ID" value="CAG2054991.1"/>
    <property type="molecule type" value="Genomic_DNA"/>
</dbReference>
<feature type="compositionally biased region" description="Acidic residues" evidence="1">
    <location>
        <begin position="400"/>
        <end position="410"/>
    </location>
</feature>
<organism evidence="2 3">
    <name type="scientific">Timema podura</name>
    <name type="common">Walking stick</name>
    <dbReference type="NCBI Taxonomy" id="61482"/>
    <lineage>
        <taxon>Eukaryota</taxon>
        <taxon>Metazoa</taxon>
        <taxon>Ecdysozoa</taxon>
        <taxon>Arthropoda</taxon>
        <taxon>Hexapoda</taxon>
        <taxon>Insecta</taxon>
        <taxon>Pterygota</taxon>
        <taxon>Neoptera</taxon>
        <taxon>Polyneoptera</taxon>
        <taxon>Phasmatodea</taxon>
        <taxon>Timematodea</taxon>
        <taxon>Timematoidea</taxon>
        <taxon>Timematidae</taxon>
        <taxon>Timema</taxon>
    </lineage>
</organism>
<gene>
    <name evidence="2" type="ORF">TPAB3V08_LOCUS2005</name>
</gene>
<keyword evidence="3" id="KW-1185">Reference proteome</keyword>
<sequence>MDEELSQGNCLLVLRSRIPAGMAAVPTNGLHPGAELLAGETTLSRLDRNSDPDLPVIRRPVEHESDALDRSDTEADWAGQMAHLSPSRCASDVGYYEVFADICRTREEKQEWGRRHIQVRVLGIVCDKEQSVHASIELGHIEGANSLHTGARMDVMSLPLPSHYVDTSAILWDFLWGVKHQPPKPWIPADFVYLCVTGACAVALLASVGRPRVVVKLLTTLATLGVKNLLRVTTNYLHRMKALLPHSYNKACQKIKKFGCDGKRVPEIAEPDEPTPSFLTKLAYPLGKAPMKLAKKNDIQKLLPYVPHEHREFNDAVVEWPIIQVVNRPDTVVTLSVKCDGARTVSCHCDWLANALVVLSPTAEDGDIEVRISVGVEEPLQTPAPSCRRRRSEWMTQSAECEDDGAEEETPPPSDEPLADHSKRVTRRNRTSLSRTNIEARDISAE</sequence>
<protein>
    <submittedName>
        <fullName evidence="2">Uncharacterized protein</fullName>
    </submittedName>
</protein>